<dbReference type="NCBIfam" id="TIGR02968">
    <property type="entry name" value="succ_dehyd_anc"/>
    <property type="match status" value="1"/>
</dbReference>
<keyword evidence="14 18" id="KW-1133">Transmembrane helix</keyword>
<dbReference type="InterPro" id="IPR014312">
    <property type="entry name" value="Succ_DH_anchor"/>
</dbReference>
<evidence type="ECO:0000313" key="19">
    <source>
        <dbReference type="EMBL" id="MEY1662105.1"/>
    </source>
</evidence>
<keyword evidence="6 17" id="KW-0813">Transport</keyword>
<dbReference type="EMBL" id="JBGCUO010000001">
    <property type="protein sequence ID" value="MEY1662105.1"/>
    <property type="molecule type" value="Genomic_DNA"/>
</dbReference>
<dbReference type="CDD" id="cd03494">
    <property type="entry name" value="SQR_TypeC_SdhD"/>
    <property type="match status" value="1"/>
</dbReference>
<keyword evidence="8 17" id="KW-0997">Cell inner membrane</keyword>
<feature type="transmembrane region" description="Helical" evidence="18">
    <location>
        <begin position="99"/>
        <end position="121"/>
    </location>
</feature>
<evidence type="ECO:0000256" key="13">
    <source>
        <dbReference type="ARBA" id="ARBA00022982"/>
    </source>
</evidence>
<evidence type="ECO:0000256" key="2">
    <source>
        <dbReference type="ARBA" id="ARBA00004050"/>
    </source>
</evidence>
<keyword evidence="15" id="KW-0408">Iron</keyword>
<keyword evidence="13 17" id="KW-0249">Electron transport</keyword>
<evidence type="ECO:0000256" key="17">
    <source>
        <dbReference type="PIRNR" id="PIRNR000169"/>
    </source>
</evidence>
<evidence type="ECO:0000256" key="3">
    <source>
        <dbReference type="ARBA" id="ARBA00004429"/>
    </source>
</evidence>
<reference evidence="19 20" key="1">
    <citation type="submission" date="2024-07" db="EMBL/GenBank/DDBJ databases">
        <authorList>
            <person name="Ren Q."/>
        </authorList>
    </citation>
    <scope>NUCLEOTIDE SEQUENCE [LARGE SCALE GENOMIC DNA]</scope>
    <source>
        <strain evidence="19 20">REN37</strain>
    </source>
</reference>
<evidence type="ECO:0000256" key="9">
    <source>
        <dbReference type="ARBA" id="ARBA00022532"/>
    </source>
</evidence>
<dbReference type="Pfam" id="PF01127">
    <property type="entry name" value="Sdh_cyt"/>
    <property type="match status" value="1"/>
</dbReference>
<evidence type="ECO:0000256" key="6">
    <source>
        <dbReference type="ARBA" id="ARBA00022448"/>
    </source>
</evidence>
<keyword evidence="12" id="KW-0479">Metal-binding</keyword>
<accession>A0ABV4AGZ0</accession>
<dbReference type="PIRSF" id="PIRSF000169">
    <property type="entry name" value="SDH_D"/>
    <property type="match status" value="1"/>
</dbReference>
<proteinExistence type="predicted"/>
<evidence type="ECO:0000256" key="15">
    <source>
        <dbReference type="ARBA" id="ARBA00023004"/>
    </source>
</evidence>
<keyword evidence="9 17" id="KW-0816">Tricarboxylic acid cycle</keyword>
<comment type="subcellular location">
    <subcellularLocation>
        <location evidence="3 17">Cell inner membrane</location>
        <topology evidence="3 17">Multi-pass membrane protein</topology>
    </subcellularLocation>
</comment>
<evidence type="ECO:0000313" key="20">
    <source>
        <dbReference type="Proteomes" id="UP001562065"/>
    </source>
</evidence>
<name>A0ABV4AGZ0_9GAMM</name>
<evidence type="ECO:0000256" key="8">
    <source>
        <dbReference type="ARBA" id="ARBA00022519"/>
    </source>
</evidence>
<keyword evidence="10" id="KW-0349">Heme</keyword>
<evidence type="ECO:0000256" key="4">
    <source>
        <dbReference type="ARBA" id="ARBA00005163"/>
    </source>
</evidence>
<gene>
    <name evidence="19" type="primary">sdhD</name>
    <name evidence="19" type="ORF">AB5I84_08090</name>
</gene>
<protein>
    <recommendedName>
        <fullName evidence="5 17">Succinate dehydrogenase hydrophobic membrane anchor subunit</fullName>
    </recommendedName>
</protein>
<dbReference type="RefSeq" id="WP_369455347.1">
    <property type="nucleotide sequence ID" value="NZ_JBGCUO010000001.1"/>
</dbReference>
<evidence type="ECO:0000256" key="1">
    <source>
        <dbReference type="ARBA" id="ARBA00001971"/>
    </source>
</evidence>
<dbReference type="PANTHER" id="PTHR38689:SF1">
    <property type="entry name" value="SUCCINATE DEHYDROGENASE HYDROPHOBIC MEMBRANE ANCHOR SUBUNIT"/>
    <property type="match status" value="1"/>
</dbReference>
<keyword evidence="20" id="KW-1185">Reference proteome</keyword>
<keyword evidence="11 18" id="KW-0812">Transmembrane</keyword>
<organism evidence="19 20">
    <name type="scientific">Isoalcanivorax beigongshangi</name>
    <dbReference type="NCBI Taxonomy" id="3238810"/>
    <lineage>
        <taxon>Bacteria</taxon>
        <taxon>Pseudomonadati</taxon>
        <taxon>Pseudomonadota</taxon>
        <taxon>Gammaproteobacteria</taxon>
        <taxon>Oceanospirillales</taxon>
        <taxon>Alcanivoracaceae</taxon>
        <taxon>Isoalcanivorax</taxon>
    </lineage>
</organism>
<comment type="cofactor">
    <cofactor evidence="1">
        <name>heme</name>
        <dbReference type="ChEBI" id="CHEBI:30413"/>
    </cofactor>
</comment>
<dbReference type="InterPro" id="IPR000701">
    <property type="entry name" value="SuccDH_FuR_B_TM-su"/>
</dbReference>
<evidence type="ECO:0000256" key="5">
    <source>
        <dbReference type="ARBA" id="ARBA00019425"/>
    </source>
</evidence>
<feature type="transmembrane region" description="Helical" evidence="18">
    <location>
        <begin position="20"/>
        <end position="39"/>
    </location>
</feature>
<keyword evidence="7 17" id="KW-1003">Cell membrane</keyword>
<evidence type="ECO:0000256" key="12">
    <source>
        <dbReference type="ARBA" id="ARBA00022723"/>
    </source>
</evidence>
<feature type="transmembrane region" description="Helical" evidence="18">
    <location>
        <begin position="60"/>
        <end position="79"/>
    </location>
</feature>
<comment type="pathway">
    <text evidence="4 17">Carbohydrate metabolism; tricarboxylic acid cycle.</text>
</comment>
<keyword evidence="16 17" id="KW-0472">Membrane</keyword>
<evidence type="ECO:0000256" key="7">
    <source>
        <dbReference type="ARBA" id="ARBA00022475"/>
    </source>
</evidence>
<dbReference type="SUPFAM" id="SSF81343">
    <property type="entry name" value="Fumarate reductase respiratory complex transmembrane subunits"/>
    <property type="match status" value="1"/>
</dbReference>
<evidence type="ECO:0000256" key="14">
    <source>
        <dbReference type="ARBA" id="ARBA00022989"/>
    </source>
</evidence>
<evidence type="ECO:0000256" key="11">
    <source>
        <dbReference type="ARBA" id="ARBA00022692"/>
    </source>
</evidence>
<evidence type="ECO:0000256" key="18">
    <source>
        <dbReference type="SAM" id="Phobius"/>
    </source>
</evidence>
<evidence type="ECO:0000256" key="16">
    <source>
        <dbReference type="ARBA" id="ARBA00023136"/>
    </source>
</evidence>
<comment type="caution">
    <text evidence="19">The sequence shown here is derived from an EMBL/GenBank/DDBJ whole genome shotgun (WGS) entry which is preliminary data.</text>
</comment>
<comment type="function">
    <text evidence="2 17">Membrane-anchoring subunit of succinate dehydrogenase (SDH).</text>
</comment>
<dbReference type="Proteomes" id="UP001562065">
    <property type="component" value="Unassembled WGS sequence"/>
</dbReference>
<dbReference type="PANTHER" id="PTHR38689">
    <property type="entry name" value="SUCCINATE DEHYDROGENASE HYDROPHOBIC MEMBRANE ANCHOR SUBUNIT"/>
    <property type="match status" value="1"/>
</dbReference>
<evidence type="ECO:0000256" key="10">
    <source>
        <dbReference type="ARBA" id="ARBA00022617"/>
    </source>
</evidence>
<dbReference type="Gene3D" id="1.20.1300.10">
    <property type="entry name" value="Fumarate reductase/succinate dehydrogenase, transmembrane subunit"/>
    <property type="match status" value="1"/>
</dbReference>
<dbReference type="InterPro" id="IPR034804">
    <property type="entry name" value="SQR/QFR_C/D"/>
</dbReference>
<sequence>MVTSVTNFSRSGMSDWLLQRVSAVLLAVYTIALGGYIVCTGSDLTYEAWAALMGSVPMKVINTLVVASIAGHAWVGLWTVTTDYLTRMAFGNAATCVRLVGQTVLALLLAAYSLWALWMIWGAA</sequence>